<proteinExistence type="predicted"/>
<sequence length="38" mass="4061">MKESAGDGRVDSRSGVGGHRGGGENEIWTWRRMTSVAA</sequence>
<evidence type="ECO:0000256" key="1">
    <source>
        <dbReference type="SAM" id="MobiDB-lite"/>
    </source>
</evidence>
<evidence type="ECO:0000313" key="2">
    <source>
        <dbReference type="EMBL" id="JAD55760.1"/>
    </source>
</evidence>
<dbReference type="AlphaFoldDB" id="A0A0A9B3L5"/>
<reference evidence="2" key="2">
    <citation type="journal article" date="2015" name="Data Brief">
        <title>Shoot transcriptome of the giant reed, Arundo donax.</title>
        <authorList>
            <person name="Barrero R.A."/>
            <person name="Guerrero F.D."/>
            <person name="Moolhuijzen P."/>
            <person name="Goolsby J.A."/>
            <person name="Tidwell J."/>
            <person name="Bellgard S.E."/>
            <person name="Bellgard M.I."/>
        </authorList>
    </citation>
    <scope>NUCLEOTIDE SEQUENCE</scope>
    <source>
        <tissue evidence="2">Shoot tissue taken approximately 20 cm above the soil surface</tissue>
    </source>
</reference>
<feature type="compositionally biased region" description="Basic and acidic residues" evidence="1">
    <location>
        <begin position="1"/>
        <end position="12"/>
    </location>
</feature>
<accession>A0A0A9B3L5</accession>
<name>A0A0A9B3L5_ARUDO</name>
<feature type="region of interest" description="Disordered" evidence="1">
    <location>
        <begin position="1"/>
        <end position="38"/>
    </location>
</feature>
<reference evidence="2" key="1">
    <citation type="submission" date="2014-09" db="EMBL/GenBank/DDBJ databases">
        <authorList>
            <person name="Magalhaes I.L.F."/>
            <person name="Oliveira U."/>
            <person name="Santos F.R."/>
            <person name="Vidigal T.H.D.A."/>
            <person name="Brescovit A.D."/>
            <person name="Santos A.J."/>
        </authorList>
    </citation>
    <scope>NUCLEOTIDE SEQUENCE</scope>
    <source>
        <tissue evidence="2">Shoot tissue taken approximately 20 cm above the soil surface</tissue>
    </source>
</reference>
<dbReference type="EMBL" id="GBRH01242135">
    <property type="protein sequence ID" value="JAD55760.1"/>
    <property type="molecule type" value="Transcribed_RNA"/>
</dbReference>
<organism evidence="2">
    <name type="scientific">Arundo donax</name>
    <name type="common">Giant reed</name>
    <name type="synonym">Donax arundinaceus</name>
    <dbReference type="NCBI Taxonomy" id="35708"/>
    <lineage>
        <taxon>Eukaryota</taxon>
        <taxon>Viridiplantae</taxon>
        <taxon>Streptophyta</taxon>
        <taxon>Embryophyta</taxon>
        <taxon>Tracheophyta</taxon>
        <taxon>Spermatophyta</taxon>
        <taxon>Magnoliopsida</taxon>
        <taxon>Liliopsida</taxon>
        <taxon>Poales</taxon>
        <taxon>Poaceae</taxon>
        <taxon>PACMAD clade</taxon>
        <taxon>Arundinoideae</taxon>
        <taxon>Arundineae</taxon>
        <taxon>Arundo</taxon>
    </lineage>
</organism>
<protein>
    <submittedName>
        <fullName evidence="2">Uncharacterized protein</fullName>
    </submittedName>
</protein>